<protein>
    <submittedName>
        <fullName evidence="3">MAM domain-containing protein</fullName>
    </submittedName>
</protein>
<dbReference type="AlphaFoldDB" id="A0A914Q095"/>
<proteinExistence type="predicted"/>
<dbReference type="Proteomes" id="UP000887578">
    <property type="component" value="Unplaced"/>
</dbReference>
<dbReference type="WBParaSite" id="PDA_v2.g2222.t1">
    <property type="protein sequence ID" value="PDA_v2.g2222.t1"/>
    <property type="gene ID" value="PDA_v2.g2222"/>
</dbReference>
<evidence type="ECO:0000313" key="3">
    <source>
        <dbReference type="WBParaSite" id="PDA_v2.g2222.t1"/>
    </source>
</evidence>
<dbReference type="SUPFAM" id="SSF49899">
    <property type="entry name" value="Concanavalin A-like lectins/glucanases"/>
    <property type="match status" value="2"/>
</dbReference>
<reference evidence="3" key="1">
    <citation type="submission" date="2022-11" db="UniProtKB">
        <authorList>
            <consortium name="WormBaseParasite"/>
        </authorList>
    </citation>
    <scope>IDENTIFICATION</scope>
</reference>
<organism evidence="2 3">
    <name type="scientific">Panagrolaimus davidi</name>
    <dbReference type="NCBI Taxonomy" id="227884"/>
    <lineage>
        <taxon>Eukaryota</taxon>
        <taxon>Metazoa</taxon>
        <taxon>Ecdysozoa</taxon>
        <taxon>Nematoda</taxon>
        <taxon>Chromadorea</taxon>
        <taxon>Rhabditida</taxon>
        <taxon>Tylenchina</taxon>
        <taxon>Panagrolaimomorpha</taxon>
        <taxon>Panagrolaimoidea</taxon>
        <taxon>Panagrolaimidae</taxon>
        <taxon>Panagrolaimus</taxon>
    </lineage>
</organism>
<dbReference type="Gene3D" id="2.60.120.200">
    <property type="match status" value="1"/>
</dbReference>
<feature type="signal peptide" evidence="1">
    <location>
        <begin position="1"/>
        <end position="18"/>
    </location>
</feature>
<evidence type="ECO:0000313" key="2">
    <source>
        <dbReference type="Proteomes" id="UP000887578"/>
    </source>
</evidence>
<dbReference type="InterPro" id="IPR013320">
    <property type="entry name" value="ConA-like_dom_sf"/>
</dbReference>
<evidence type="ECO:0000256" key="1">
    <source>
        <dbReference type="SAM" id="SignalP"/>
    </source>
</evidence>
<accession>A0A914Q095</accession>
<sequence length="521" mass="58547">MIYIIFGFCYIFIKFSEGCAPPYSIGANSDYSGQGFPSGVAAAPPNNMIKLLGDLTHANNNGGGPIILDGKPTPSIKDPVDLFCYDFDEKCRWKNMEGIMIDELDWFQGSGILDEEKLRIATGTQQLPDGSYGIVATDKIQPSMAKAVLISDIIECQTGPAEVRFMYWTSPGVVIHVCTKLTDHIYPNYDYCARPVEDRDPGPVSISIPDLDGRPFQIFIRAENFVLESEKIQGGFAIIDSIEYFGDLCSKGNGYFNNGESDFVPLMSPFRDSEDRNLSTSTSLEQDQLLPLEHKASPIHVTTPPLEFVTLIAKQKLQTTSTSLPFTTEKTKFTHVNAGVCSALNCTFSFGECLNYLDSSPDWQLSNSPIGNPATGIRGDASLLPFNRDGSFAFVEGPKQYSRFKTGAFEVEKDIYFMFAYYKVSHSAEFRVIIKREDERGEQVIFEAPRTTIESRRWFREIRKLEIGRYNYITFEVRNLPSNAYIGIDEFLILNESQQPFCSVIPESRFIESFIDPTIRH</sequence>
<keyword evidence="2" id="KW-1185">Reference proteome</keyword>
<keyword evidence="1" id="KW-0732">Signal</keyword>
<name>A0A914Q095_9BILA</name>
<feature type="chain" id="PRO_5036849984" evidence="1">
    <location>
        <begin position="19"/>
        <end position="521"/>
    </location>
</feature>